<comment type="caution">
    <text evidence="2">The sequence shown here is derived from an EMBL/GenBank/DDBJ whole genome shotgun (WGS) entry which is preliminary data.</text>
</comment>
<name>A0A1Y2I1H8_9FUNG</name>
<protein>
    <submittedName>
        <fullName evidence="2">Uncharacterized protein</fullName>
    </submittedName>
</protein>
<sequence>MVENASALAIMWFQLLLNVIIFDPRCIKSTAKIEPDMVPNDTKWPTAVFHAPKLTQNVSWPMPSYSTTSTPAAVGHGHHSLGHIGSAPSSSVRTTCLASSLVAAKRLGLGRCGCKHMCAELRGTAESTPIATPAQRALHKHPIAFGHLGREA</sequence>
<evidence type="ECO:0000313" key="2">
    <source>
        <dbReference type="EMBL" id="ORZ40720.1"/>
    </source>
</evidence>
<gene>
    <name evidence="2" type="ORF">BCR44DRAFT_49805</name>
</gene>
<reference evidence="2 3" key="1">
    <citation type="submission" date="2016-07" db="EMBL/GenBank/DDBJ databases">
        <title>Pervasive Adenine N6-methylation of Active Genes in Fungi.</title>
        <authorList>
            <consortium name="DOE Joint Genome Institute"/>
            <person name="Mondo S.J."/>
            <person name="Dannebaum R.O."/>
            <person name="Kuo R.C."/>
            <person name="Labutti K."/>
            <person name="Haridas S."/>
            <person name="Kuo A."/>
            <person name="Salamov A."/>
            <person name="Ahrendt S.R."/>
            <person name="Lipzen A."/>
            <person name="Sullivan W."/>
            <person name="Andreopoulos W.B."/>
            <person name="Clum A."/>
            <person name="Lindquist E."/>
            <person name="Daum C."/>
            <person name="Ramamoorthy G.K."/>
            <person name="Gryganskyi A."/>
            <person name="Culley D."/>
            <person name="Magnuson J.K."/>
            <person name="James T.Y."/>
            <person name="O'Malley M.A."/>
            <person name="Stajich J.E."/>
            <person name="Spatafora J.W."/>
            <person name="Visel A."/>
            <person name="Grigoriev I.V."/>
        </authorList>
    </citation>
    <scope>NUCLEOTIDE SEQUENCE [LARGE SCALE GENOMIC DNA]</scope>
    <source>
        <strain evidence="2 3">PL171</strain>
    </source>
</reference>
<keyword evidence="1" id="KW-0472">Membrane</keyword>
<organism evidence="2 3">
    <name type="scientific">Catenaria anguillulae PL171</name>
    <dbReference type="NCBI Taxonomy" id="765915"/>
    <lineage>
        <taxon>Eukaryota</taxon>
        <taxon>Fungi</taxon>
        <taxon>Fungi incertae sedis</taxon>
        <taxon>Blastocladiomycota</taxon>
        <taxon>Blastocladiomycetes</taxon>
        <taxon>Blastocladiales</taxon>
        <taxon>Catenariaceae</taxon>
        <taxon>Catenaria</taxon>
    </lineage>
</organism>
<accession>A0A1Y2I1H8</accession>
<feature type="transmembrane region" description="Helical" evidence="1">
    <location>
        <begin position="6"/>
        <end position="22"/>
    </location>
</feature>
<dbReference type="AlphaFoldDB" id="A0A1Y2I1H8"/>
<keyword evidence="1" id="KW-0812">Transmembrane</keyword>
<evidence type="ECO:0000256" key="1">
    <source>
        <dbReference type="SAM" id="Phobius"/>
    </source>
</evidence>
<keyword evidence="3" id="KW-1185">Reference proteome</keyword>
<proteinExistence type="predicted"/>
<dbReference type="EMBL" id="MCFL01000002">
    <property type="protein sequence ID" value="ORZ40720.1"/>
    <property type="molecule type" value="Genomic_DNA"/>
</dbReference>
<dbReference type="Proteomes" id="UP000193411">
    <property type="component" value="Unassembled WGS sequence"/>
</dbReference>
<evidence type="ECO:0000313" key="3">
    <source>
        <dbReference type="Proteomes" id="UP000193411"/>
    </source>
</evidence>
<keyword evidence="1" id="KW-1133">Transmembrane helix</keyword>